<keyword evidence="1" id="KW-1133">Transmembrane helix</keyword>
<name>A0A7W7ZUK0_9BACT</name>
<dbReference type="Proteomes" id="UP000584867">
    <property type="component" value="Unassembled WGS sequence"/>
</dbReference>
<evidence type="ECO:0000313" key="2">
    <source>
        <dbReference type="EMBL" id="MBB5066381.1"/>
    </source>
</evidence>
<accession>A0A7W7ZUK0</accession>
<reference evidence="2 3" key="1">
    <citation type="submission" date="2020-08" db="EMBL/GenBank/DDBJ databases">
        <title>Genomic Encyclopedia of Type Strains, Phase IV (KMG-V): Genome sequencing to study the core and pangenomes of soil and plant-associated prokaryotes.</title>
        <authorList>
            <person name="Whitman W."/>
        </authorList>
    </citation>
    <scope>NUCLEOTIDE SEQUENCE [LARGE SCALE GENOMIC DNA]</scope>
    <source>
        <strain evidence="2 3">X5P3</strain>
    </source>
</reference>
<organism evidence="2 3">
    <name type="scientific">Granulicella mallensis</name>
    <dbReference type="NCBI Taxonomy" id="940614"/>
    <lineage>
        <taxon>Bacteria</taxon>
        <taxon>Pseudomonadati</taxon>
        <taxon>Acidobacteriota</taxon>
        <taxon>Terriglobia</taxon>
        <taxon>Terriglobales</taxon>
        <taxon>Acidobacteriaceae</taxon>
        <taxon>Granulicella</taxon>
    </lineage>
</organism>
<dbReference type="RefSeq" id="WP_184259901.1">
    <property type="nucleotide sequence ID" value="NZ_JACHIO010000027.1"/>
</dbReference>
<dbReference type="Pfam" id="PF01944">
    <property type="entry name" value="SpoIIM"/>
    <property type="match status" value="1"/>
</dbReference>
<sequence>MISNLWIDLRKNNWNRLDVLVRQVESHGVKSLDPAELRELGLLYRQGAADLSSARADRSSRALEQYLNRLVGRAHNYVYSGQRISAASVWRFFAYGYPRLLRRLSGYVTAATAVFLLAGLLGTLITIVRPDFATMMLGPQMMDTIQQHKMWTDSVLSAKPQASSAIMTNNIGVCFMTFAGGILAGLGTLFLLFNNGLEIAVVLTCCAQHHMALNLVSFMAAHGALEIPSIMIAGAAGLRLGAGILFPGMLRRREALALAGNEAVQLISGTIPLLIVAGTLEAFLSPTHAPMALKFAVCAVLFTGLVVWLSEGGRQRVGKQSVESRA</sequence>
<comment type="caution">
    <text evidence="2">The sequence shown here is derived from an EMBL/GenBank/DDBJ whole genome shotgun (WGS) entry which is preliminary data.</text>
</comment>
<dbReference type="PANTHER" id="PTHR35337:SF1">
    <property type="entry name" value="SLR1478 PROTEIN"/>
    <property type="match status" value="1"/>
</dbReference>
<evidence type="ECO:0000313" key="3">
    <source>
        <dbReference type="Proteomes" id="UP000584867"/>
    </source>
</evidence>
<feature type="transmembrane region" description="Helical" evidence="1">
    <location>
        <begin position="107"/>
        <end position="128"/>
    </location>
</feature>
<feature type="transmembrane region" description="Helical" evidence="1">
    <location>
        <begin position="291"/>
        <end position="309"/>
    </location>
</feature>
<keyword evidence="1" id="KW-0812">Transmembrane</keyword>
<protein>
    <submittedName>
        <fullName evidence="2">Putative membrane protein SpoIIM required for sporulation</fullName>
    </submittedName>
</protein>
<feature type="transmembrane region" description="Helical" evidence="1">
    <location>
        <begin position="266"/>
        <end position="285"/>
    </location>
</feature>
<gene>
    <name evidence="2" type="ORF">HDF15_004758</name>
</gene>
<evidence type="ECO:0000256" key="1">
    <source>
        <dbReference type="SAM" id="Phobius"/>
    </source>
</evidence>
<dbReference type="AlphaFoldDB" id="A0A7W7ZUK0"/>
<dbReference type="InterPro" id="IPR002798">
    <property type="entry name" value="SpoIIM-like"/>
</dbReference>
<proteinExistence type="predicted"/>
<feature type="transmembrane region" description="Helical" evidence="1">
    <location>
        <begin position="227"/>
        <end position="246"/>
    </location>
</feature>
<keyword evidence="1" id="KW-0472">Membrane</keyword>
<feature type="transmembrane region" description="Helical" evidence="1">
    <location>
        <begin position="170"/>
        <end position="193"/>
    </location>
</feature>
<dbReference type="PANTHER" id="PTHR35337">
    <property type="entry name" value="SLR1478 PROTEIN"/>
    <property type="match status" value="1"/>
</dbReference>
<dbReference type="EMBL" id="JACHIO010000027">
    <property type="protein sequence ID" value="MBB5066381.1"/>
    <property type="molecule type" value="Genomic_DNA"/>
</dbReference>